<evidence type="ECO:0000313" key="2">
    <source>
        <dbReference type="Proteomes" id="UP000245626"/>
    </source>
</evidence>
<name>A0ACD0P2Q2_9BASI</name>
<reference evidence="1 2" key="1">
    <citation type="journal article" date="2018" name="Mol. Biol. Evol.">
        <title>Broad Genomic Sampling Reveals a Smut Pathogenic Ancestry of the Fungal Clade Ustilaginomycotina.</title>
        <authorList>
            <person name="Kijpornyongpan T."/>
            <person name="Mondo S.J."/>
            <person name="Barry K."/>
            <person name="Sandor L."/>
            <person name="Lee J."/>
            <person name="Lipzen A."/>
            <person name="Pangilinan J."/>
            <person name="LaButti K."/>
            <person name="Hainaut M."/>
            <person name="Henrissat B."/>
            <person name="Grigoriev I.V."/>
            <person name="Spatafora J.W."/>
            <person name="Aime M.C."/>
        </authorList>
    </citation>
    <scope>NUCLEOTIDE SEQUENCE [LARGE SCALE GENOMIC DNA]</scope>
    <source>
        <strain evidence="1 2">SA 807</strain>
    </source>
</reference>
<protein>
    <submittedName>
        <fullName evidence="1">Calcium-dependent phosphotriesterase</fullName>
    </submittedName>
</protein>
<dbReference type="EMBL" id="KZ819790">
    <property type="protein sequence ID" value="PWN52209.1"/>
    <property type="molecule type" value="Genomic_DNA"/>
</dbReference>
<gene>
    <name evidence="1" type="ORF">IE53DRAFT_12874</name>
</gene>
<sequence length="403" mass="44477">MASKILPFLALPALLLAVAYQFFTGKGTWIHDGLGIGRQLESINNKNCIKVPELQACEHMWMHRPSGLLYLACSDPIGRVHWTPAVDNLDLQGRPTTDYFAILDTKAQGPISSRIKKISPSLYHDSLNVHGFDVHVVPTASSEIKPTLRIFAVNHRPPIDPLTHTALDPHKVGANSTVELFETTLGESKMRHIRTYAFPEIRTPNMPAAVGPDSFLVTNDHLRKVGHARILELFKASSDIAYCDTQGCRVAISPLAFPNGIIRSPNQPNTFFAASSVEAKIRVLELQADKSLVLIDEIRTGYPADNLSVDSQGRVYVAVFPKILHTSAQHFPDPVHVHTPSAVLRISPNEAQSRFFGEKYKVEKIFEDDGENASGVTVGLFDEEEDKLYLGGVSQPFTAICQL</sequence>
<organism evidence="1 2">
    <name type="scientific">Violaceomyces palustris</name>
    <dbReference type="NCBI Taxonomy" id="1673888"/>
    <lineage>
        <taxon>Eukaryota</taxon>
        <taxon>Fungi</taxon>
        <taxon>Dikarya</taxon>
        <taxon>Basidiomycota</taxon>
        <taxon>Ustilaginomycotina</taxon>
        <taxon>Ustilaginomycetes</taxon>
        <taxon>Violaceomycetales</taxon>
        <taxon>Violaceomycetaceae</taxon>
        <taxon>Violaceomyces</taxon>
    </lineage>
</organism>
<evidence type="ECO:0000313" key="1">
    <source>
        <dbReference type="EMBL" id="PWN52209.1"/>
    </source>
</evidence>
<dbReference type="Proteomes" id="UP000245626">
    <property type="component" value="Unassembled WGS sequence"/>
</dbReference>
<proteinExistence type="predicted"/>
<keyword evidence="2" id="KW-1185">Reference proteome</keyword>
<accession>A0ACD0P2Q2</accession>